<gene>
    <name evidence="2" type="ORF">FB567DRAFT_506336</name>
</gene>
<dbReference type="InterPro" id="IPR046536">
    <property type="entry name" value="DUF6601"/>
</dbReference>
<dbReference type="OrthoDB" id="5086500at2759"/>
<dbReference type="PANTHER" id="PTHR34414:SF1">
    <property type="entry name" value="SUBTILISIN-LIKE SERINE PROTEASE"/>
    <property type="match status" value="1"/>
</dbReference>
<accession>A0A8K0QWS0</accession>
<dbReference type="Pfam" id="PF20246">
    <property type="entry name" value="DUF6601"/>
    <property type="match status" value="1"/>
</dbReference>
<comment type="caution">
    <text evidence="2">The sequence shown here is derived from an EMBL/GenBank/DDBJ whole genome shotgun (WGS) entry which is preliminary data.</text>
</comment>
<keyword evidence="1" id="KW-0812">Transmembrane</keyword>
<feature type="transmembrane region" description="Helical" evidence="1">
    <location>
        <begin position="257"/>
        <end position="278"/>
    </location>
</feature>
<dbReference type="Proteomes" id="UP000813461">
    <property type="component" value="Unassembled WGS sequence"/>
</dbReference>
<reference evidence="2" key="1">
    <citation type="journal article" date="2021" name="Nat. Commun.">
        <title>Genetic determinants of endophytism in the Arabidopsis root mycobiome.</title>
        <authorList>
            <person name="Mesny F."/>
            <person name="Miyauchi S."/>
            <person name="Thiergart T."/>
            <person name="Pickel B."/>
            <person name="Atanasova L."/>
            <person name="Karlsson M."/>
            <person name="Huettel B."/>
            <person name="Barry K.W."/>
            <person name="Haridas S."/>
            <person name="Chen C."/>
            <person name="Bauer D."/>
            <person name="Andreopoulos W."/>
            <person name="Pangilinan J."/>
            <person name="LaButti K."/>
            <person name="Riley R."/>
            <person name="Lipzen A."/>
            <person name="Clum A."/>
            <person name="Drula E."/>
            <person name="Henrissat B."/>
            <person name="Kohler A."/>
            <person name="Grigoriev I.V."/>
            <person name="Martin F.M."/>
            <person name="Hacquard S."/>
        </authorList>
    </citation>
    <scope>NUCLEOTIDE SEQUENCE</scope>
    <source>
        <strain evidence="2">MPI-SDFR-AT-0120</strain>
    </source>
</reference>
<proteinExistence type="predicted"/>
<keyword evidence="1" id="KW-1133">Transmembrane helix</keyword>
<evidence type="ECO:0000256" key="1">
    <source>
        <dbReference type="SAM" id="Phobius"/>
    </source>
</evidence>
<keyword evidence="3" id="KW-1185">Reference proteome</keyword>
<name>A0A8K0QWS0_9PLEO</name>
<keyword evidence="1" id="KW-0472">Membrane</keyword>
<evidence type="ECO:0000313" key="2">
    <source>
        <dbReference type="EMBL" id="KAH7072538.1"/>
    </source>
</evidence>
<dbReference type="PANTHER" id="PTHR34414">
    <property type="entry name" value="HET DOMAIN-CONTAINING PROTEIN-RELATED"/>
    <property type="match status" value="1"/>
</dbReference>
<feature type="transmembrane region" description="Helical" evidence="1">
    <location>
        <begin position="298"/>
        <end position="324"/>
    </location>
</feature>
<protein>
    <submittedName>
        <fullName evidence="2">Uncharacterized protein</fullName>
    </submittedName>
</protein>
<dbReference type="AlphaFoldDB" id="A0A8K0QWS0"/>
<evidence type="ECO:0000313" key="3">
    <source>
        <dbReference type="Proteomes" id="UP000813461"/>
    </source>
</evidence>
<sequence length="353" mass="40917">MPPFSEQFALSEKATQAGSISSSSTIAPTDPTILNEEVDIYESLPTISCPLIRSVDLAITEDTLPSFLRRDLDLSRLNRIHNHLWMAGRPMRARPLHKYRLMDYQYLGIEQMDLHLLSVRSSPNQLLLKPLPEWILSHKFWTKHLCSASEPDLHASACGLILSYVWLITTPLDLKLGHEFSLIPHSMTWPWWKLFVKDILSTVDASSLHQVNRRYHFGDLRMDRINLIYRYRYFATHFVRGYWYPPPRYIPFFERNFSWVLIPFVFFSLILSAMQVGVSLDRLNNNATFIRASYGMVMFSMTVPLALLSTVVFGPLLIFSYNVVAGTRQAKYAKETRGERRDRILAERVTRAV</sequence>
<organism evidence="2 3">
    <name type="scientific">Paraphoma chrysanthemicola</name>
    <dbReference type="NCBI Taxonomy" id="798071"/>
    <lineage>
        <taxon>Eukaryota</taxon>
        <taxon>Fungi</taxon>
        <taxon>Dikarya</taxon>
        <taxon>Ascomycota</taxon>
        <taxon>Pezizomycotina</taxon>
        <taxon>Dothideomycetes</taxon>
        <taxon>Pleosporomycetidae</taxon>
        <taxon>Pleosporales</taxon>
        <taxon>Pleosporineae</taxon>
        <taxon>Phaeosphaeriaceae</taxon>
        <taxon>Paraphoma</taxon>
    </lineage>
</organism>
<dbReference type="EMBL" id="JAGMVJ010000023">
    <property type="protein sequence ID" value="KAH7072538.1"/>
    <property type="molecule type" value="Genomic_DNA"/>
</dbReference>